<keyword evidence="2" id="KW-1133">Transmembrane helix</keyword>
<feature type="region of interest" description="Disordered" evidence="1">
    <location>
        <begin position="151"/>
        <end position="221"/>
    </location>
</feature>
<keyword evidence="4" id="KW-1185">Reference proteome</keyword>
<dbReference type="OrthoDB" id="9787428at2"/>
<dbReference type="SUPFAM" id="SSF55961">
    <property type="entry name" value="Bet v1-like"/>
    <property type="match status" value="1"/>
</dbReference>
<dbReference type="EMBL" id="OCNJ01000001">
    <property type="protein sequence ID" value="SOD90112.1"/>
    <property type="molecule type" value="Genomic_DNA"/>
</dbReference>
<evidence type="ECO:0000313" key="3">
    <source>
        <dbReference type="EMBL" id="SOD90112.1"/>
    </source>
</evidence>
<dbReference type="InterPro" id="IPR010419">
    <property type="entry name" value="CO_DH_gsu"/>
</dbReference>
<proteinExistence type="predicted"/>
<dbReference type="CDD" id="cd05018">
    <property type="entry name" value="CoxG"/>
    <property type="match status" value="1"/>
</dbReference>
<feature type="compositionally biased region" description="Low complexity" evidence="1">
    <location>
        <begin position="202"/>
        <end position="221"/>
    </location>
</feature>
<dbReference type="AlphaFoldDB" id="A0A286G3P9"/>
<gene>
    <name evidence="3" type="ORF">SAMN05421508_101444</name>
</gene>
<protein>
    <recommendedName>
        <fullName evidence="5">Carbon monoxide dehydrogenase subunit G</fullName>
    </recommendedName>
</protein>
<evidence type="ECO:0008006" key="5">
    <source>
        <dbReference type="Google" id="ProtNLM"/>
    </source>
</evidence>
<keyword evidence="2" id="KW-0812">Transmembrane</keyword>
<accession>A0A286G3P9</accession>
<dbReference type="RefSeq" id="WP_097277331.1">
    <property type="nucleotide sequence ID" value="NZ_OCNJ01000001.1"/>
</dbReference>
<dbReference type="Gene3D" id="3.30.530.20">
    <property type="match status" value="1"/>
</dbReference>
<evidence type="ECO:0000256" key="1">
    <source>
        <dbReference type="SAM" id="MobiDB-lite"/>
    </source>
</evidence>
<dbReference type="PANTHER" id="PTHR38588">
    <property type="entry name" value="BLL0334 PROTEIN"/>
    <property type="match status" value="1"/>
</dbReference>
<dbReference type="InterPro" id="IPR023393">
    <property type="entry name" value="START-like_dom_sf"/>
</dbReference>
<organism evidence="3 4">
    <name type="scientific">Caenispirillum bisanense</name>
    <dbReference type="NCBI Taxonomy" id="414052"/>
    <lineage>
        <taxon>Bacteria</taxon>
        <taxon>Pseudomonadati</taxon>
        <taxon>Pseudomonadota</taxon>
        <taxon>Alphaproteobacteria</taxon>
        <taxon>Rhodospirillales</taxon>
        <taxon>Novispirillaceae</taxon>
        <taxon>Caenispirillum</taxon>
    </lineage>
</organism>
<dbReference type="Pfam" id="PF06240">
    <property type="entry name" value="COXG"/>
    <property type="match status" value="1"/>
</dbReference>
<reference evidence="3 4" key="1">
    <citation type="submission" date="2017-09" db="EMBL/GenBank/DDBJ databases">
        <authorList>
            <person name="Ehlers B."/>
            <person name="Leendertz F.H."/>
        </authorList>
    </citation>
    <scope>NUCLEOTIDE SEQUENCE [LARGE SCALE GENOMIC DNA]</scope>
    <source>
        <strain evidence="3 4">USBA 140</strain>
    </source>
</reference>
<dbReference type="Proteomes" id="UP000219621">
    <property type="component" value="Unassembled WGS sequence"/>
</dbReference>
<keyword evidence="2" id="KW-0472">Membrane</keyword>
<feature type="transmembrane region" description="Helical" evidence="2">
    <location>
        <begin position="246"/>
        <end position="264"/>
    </location>
</feature>
<sequence length="266" mass="26765">MDISGEYLIPADRRTVWQAINDPEVLRDCIPGCDSLTPAEDGLGYDATVTAKVGPVKATFRGSVRLEDIVAPESYRIVGEGKGGAAGFAKGGANVMLEEVDAGNTRLTYKADAQVGGKLAQLGSRLIQGTAQKYADDFFARLTARLSPQDVPDTAATVGMGAGSADAGRPREGEAPLPPPSGEAMATADLGGPPDMGAVTGPTAAERAGAQAAATTPTEPVAAHAAASTTAAHTAAPAKSGGSPAWAWWAGGVALIVVLILLFAGG</sequence>
<name>A0A286G3P9_9PROT</name>
<evidence type="ECO:0000313" key="4">
    <source>
        <dbReference type="Proteomes" id="UP000219621"/>
    </source>
</evidence>
<dbReference type="PANTHER" id="PTHR38588:SF1">
    <property type="entry name" value="BLL0334 PROTEIN"/>
    <property type="match status" value="1"/>
</dbReference>
<evidence type="ECO:0000256" key="2">
    <source>
        <dbReference type="SAM" id="Phobius"/>
    </source>
</evidence>